<proteinExistence type="predicted"/>
<feature type="region of interest" description="Disordered" evidence="3">
    <location>
        <begin position="500"/>
        <end position="682"/>
    </location>
</feature>
<evidence type="ECO:0000256" key="1">
    <source>
        <dbReference type="ARBA" id="ARBA00022664"/>
    </source>
</evidence>
<accession>A0A067QEF5</accession>
<evidence type="ECO:0000256" key="3">
    <source>
        <dbReference type="SAM" id="MobiDB-lite"/>
    </source>
</evidence>
<dbReference type="STRING" id="933084.A0A067QEF5"/>
<feature type="region of interest" description="Disordered" evidence="3">
    <location>
        <begin position="364"/>
        <end position="471"/>
    </location>
</feature>
<feature type="region of interest" description="Disordered" evidence="3">
    <location>
        <begin position="1006"/>
        <end position="1076"/>
    </location>
</feature>
<protein>
    <recommendedName>
        <fullName evidence="4">CCHC-type domain-containing protein</fullName>
    </recommendedName>
</protein>
<dbReference type="InterPro" id="IPR001878">
    <property type="entry name" value="Znf_CCHC"/>
</dbReference>
<keyword evidence="2" id="KW-0862">Zinc</keyword>
<feature type="domain" description="CCHC-type" evidence="4">
    <location>
        <begin position="1002"/>
        <end position="1017"/>
    </location>
</feature>
<dbReference type="Pfam" id="PF00098">
    <property type="entry name" value="zf-CCHC"/>
    <property type="match status" value="1"/>
</dbReference>
<keyword evidence="2" id="KW-0479">Metal-binding</keyword>
<organism evidence="5 6">
    <name type="scientific">Jaapia argillacea MUCL 33604</name>
    <dbReference type="NCBI Taxonomy" id="933084"/>
    <lineage>
        <taxon>Eukaryota</taxon>
        <taxon>Fungi</taxon>
        <taxon>Dikarya</taxon>
        <taxon>Basidiomycota</taxon>
        <taxon>Agaricomycotina</taxon>
        <taxon>Agaricomycetes</taxon>
        <taxon>Agaricomycetidae</taxon>
        <taxon>Jaapiales</taxon>
        <taxon>Jaapiaceae</taxon>
        <taxon>Jaapia</taxon>
    </lineage>
</organism>
<reference evidence="6" key="1">
    <citation type="journal article" date="2014" name="Proc. Natl. Acad. Sci. U.S.A.">
        <title>Extensive sampling of basidiomycete genomes demonstrates inadequacy of the white-rot/brown-rot paradigm for wood decay fungi.</title>
        <authorList>
            <person name="Riley R."/>
            <person name="Salamov A.A."/>
            <person name="Brown D.W."/>
            <person name="Nagy L.G."/>
            <person name="Floudas D."/>
            <person name="Held B.W."/>
            <person name="Levasseur A."/>
            <person name="Lombard V."/>
            <person name="Morin E."/>
            <person name="Otillar R."/>
            <person name="Lindquist E.A."/>
            <person name="Sun H."/>
            <person name="LaButti K.M."/>
            <person name="Schmutz J."/>
            <person name="Jabbour D."/>
            <person name="Luo H."/>
            <person name="Baker S.E."/>
            <person name="Pisabarro A.G."/>
            <person name="Walton J.D."/>
            <person name="Blanchette R.A."/>
            <person name="Henrissat B."/>
            <person name="Martin F."/>
            <person name="Cullen D."/>
            <person name="Hibbett D.S."/>
            <person name="Grigoriev I.V."/>
        </authorList>
    </citation>
    <scope>NUCLEOTIDE SEQUENCE [LARGE SCALE GENOMIC DNA]</scope>
    <source>
        <strain evidence="6">MUCL 33604</strain>
    </source>
</reference>
<feature type="compositionally biased region" description="Polar residues" evidence="3">
    <location>
        <begin position="1034"/>
        <end position="1051"/>
    </location>
</feature>
<feature type="compositionally biased region" description="Polar residues" evidence="3">
    <location>
        <begin position="907"/>
        <end position="924"/>
    </location>
</feature>
<dbReference type="AlphaFoldDB" id="A0A067QEF5"/>
<feature type="compositionally biased region" description="Low complexity" evidence="3">
    <location>
        <begin position="581"/>
        <end position="590"/>
    </location>
</feature>
<dbReference type="SUPFAM" id="SSF57756">
    <property type="entry name" value="Retrovirus zinc finger-like domains"/>
    <property type="match status" value="1"/>
</dbReference>
<dbReference type="PROSITE" id="PS50158">
    <property type="entry name" value="ZF_CCHC"/>
    <property type="match status" value="1"/>
</dbReference>
<feature type="compositionally biased region" description="Gly residues" evidence="3">
    <location>
        <begin position="562"/>
        <end position="571"/>
    </location>
</feature>
<dbReference type="InParanoid" id="A0A067QEF5"/>
<dbReference type="GO" id="GO:0008270">
    <property type="term" value="F:zinc ion binding"/>
    <property type="evidence" value="ECO:0007669"/>
    <property type="project" value="UniProtKB-KW"/>
</dbReference>
<feature type="compositionally biased region" description="Basic and acidic residues" evidence="3">
    <location>
        <begin position="448"/>
        <end position="471"/>
    </location>
</feature>
<dbReference type="InterPro" id="IPR036875">
    <property type="entry name" value="Znf_CCHC_sf"/>
</dbReference>
<dbReference type="Proteomes" id="UP000027265">
    <property type="component" value="Unassembled WGS sequence"/>
</dbReference>
<dbReference type="GO" id="GO:0003676">
    <property type="term" value="F:nucleic acid binding"/>
    <property type="evidence" value="ECO:0007669"/>
    <property type="project" value="InterPro"/>
</dbReference>
<evidence type="ECO:0000313" key="6">
    <source>
        <dbReference type="Proteomes" id="UP000027265"/>
    </source>
</evidence>
<feature type="compositionally biased region" description="Basic and acidic residues" evidence="3">
    <location>
        <begin position="366"/>
        <end position="383"/>
    </location>
</feature>
<keyword evidence="1" id="KW-0507">mRNA processing</keyword>
<name>A0A067QEF5_9AGAM</name>
<evidence type="ECO:0000259" key="4">
    <source>
        <dbReference type="PROSITE" id="PS50158"/>
    </source>
</evidence>
<feature type="region of interest" description="Disordered" evidence="3">
    <location>
        <begin position="1"/>
        <end position="62"/>
    </location>
</feature>
<dbReference type="EMBL" id="KL197712">
    <property type="protein sequence ID" value="KDQ61892.1"/>
    <property type="molecule type" value="Genomic_DNA"/>
</dbReference>
<dbReference type="SMART" id="SM00343">
    <property type="entry name" value="ZnF_C2HC"/>
    <property type="match status" value="1"/>
</dbReference>
<evidence type="ECO:0000313" key="5">
    <source>
        <dbReference type="EMBL" id="KDQ61892.1"/>
    </source>
</evidence>
<dbReference type="OrthoDB" id="2749329at2759"/>
<dbReference type="Gene3D" id="4.10.60.10">
    <property type="entry name" value="Zinc finger, CCHC-type"/>
    <property type="match status" value="1"/>
</dbReference>
<gene>
    <name evidence="5" type="ORF">JAAARDRAFT_190604</name>
</gene>
<dbReference type="HOGENOM" id="CLU_286837_0_0_1"/>
<dbReference type="GO" id="GO:0006397">
    <property type="term" value="P:mRNA processing"/>
    <property type="evidence" value="ECO:0007669"/>
    <property type="project" value="UniProtKB-KW"/>
</dbReference>
<feature type="compositionally biased region" description="Polar residues" evidence="3">
    <location>
        <begin position="1067"/>
        <end position="1076"/>
    </location>
</feature>
<feature type="region of interest" description="Disordered" evidence="3">
    <location>
        <begin position="906"/>
        <end position="927"/>
    </location>
</feature>
<sequence>MSNKNCRKPRVAKKATINSPTAGDDPASASRVAEQLDPRIKAHRSGKSVAPTDHGGDITSGSRADVNATAAALMTEVVGVRSGDDTDDDQLVMPSGDQGAVFPAQREGASFGEHPSNILGPKLFGRGPSPGVSMLVDPRIPSVGAAGSRRPSMVASSKRLSSIDTNAEAGMFALNKLRKWSTDRWTKADQELATFTDNIAGALAQVTKVSVELQSKSARMRAEYHQLNRALQAKLDATEFVLSGQNNVSSIFSYATGSGSSYAVILSPMPSIESLPGGPVSRVPSKDGSVLPHSFLVDHTSGRVEGTAMVPETPFPGPDTTDVNIMASVLRLGDDRHLPNESALEYERRRAAAQRMARVQSTPFIERGRKVDEPVPRRNDDNSRLSGVPPGLPPRPDPHQFATGRRWLSGPPGLPTLPKNRGFARDGPPHQATTEDPVYTTRFNTIPSHDEGYKGGRENPTKDKGKGPKVPRYDYYRAEVLPVNIRKDDPLVEMLREPRRTAPTDLFGPKRPSGVPPAIPPDRRSPPIASRGGDDGVRGGEPPAPTRPPSSRDQRSPPIASGSGGNSGRGGAPPAPPPSPGSSNSSAASSHRCFNSGDCDGRRPLPSNQGSNDGWEEVLLVDVGPDLQEEAEGLPVEENNDNDSSNNDDQPHEEQPYGPSNVRFDLGIDLMSSGSRRPRPDRMSHAYSGAPQTYLNPTAIVDHPNGYEEESLTQIRSSQPLPKGVKTPASYHWEGEDDVEKFKNWFQFLLRWMSMQGLTGDQYDRTRVDFLGQFLRKQALSWFNHEIDTPTYYDRDLNFEKVVCALHTRFLHKATTQEAVHKFLNCKFSSETGVAAYCNALRHNAGRMVVAPDDYTFRREFLAGIPEEIRDLLMKNRGVNAKFTPSEVMYREAIEMETSLRFMARQRQLSGARQSEGKSSSKTIAGTDPLMIEGTNEIIHLEENTVIVTRETEMTNLPLTTSLKVTARLDRTTIDVRESITNGMTDHRVTTDMANASTDVTCHNCGKKGHMQRQCPSPQRDAQLRAANVEEPSTEPTATGDSGPSTEQLLSMNAGHARRSQRRGEQSDSGQSRSSR</sequence>
<keyword evidence="2" id="KW-0863">Zinc-finger</keyword>
<feature type="compositionally biased region" description="Basic residues" evidence="3">
    <location>
        <begin position="1"/>
        <end position="13"/>
    </location>
</feature>
<evidence type="ECO:0000256" key="2">
    <source>
        <dbReference type="PROSITE-ProRule" id="PRU00047"/>
    </source>
</evidence>
<keyword evidence="6" id="KW-1185">Reference proteome</keyword>